<reference evidence="2 3" key="2">
    <citation type="submission" date="2019-08" db="EMBL/GenBank/DDBJ databases">
        <title>Amycolatopsis acidicola sp. nov., isolated from peat swamp forest soil.</title>
        <authorList>
            <person name="Srisuk N."/>
        </authorList>
    </citation>
    <scope>NUCLEOTIDE SEQUENCE [LARGE SCALE GENOMIC DNA]</scope>
    <source>
        <strain evidence="2 3">TBRC 6029</strain>
    </source>
</reference>
<sequence>WVEDLVPTSPASSLHPNAKGEQAMAEAVLRLLR</sequence>
<dbReference type="Proteomes" id="UP000320011">
    <property type="component" value="Unassembled WGS sequence"/>
</dbReference>
<feature type="non-terminal residue" evidence="2">
    <location>
        <position position="1"/>
    </location>
</feature>
<keyword evidence="2" id="KW-0378">Hydrolase</keyword>
<protein>
    <submittedName>
        <fullName evidence="2">SGNH/GDSL hydrolase family protein</fullName>
    </submittedName>
</protein>
<dbReference type="SUPFAM" id="SSF52266">
    <property type="entry name" value="SGNH hydrolase"/>
    <property type="match status" value="1"/>
</dbReference>
<evidence type="ECO:0000256" key="1">
    <source>
        <dbReference type="SAM" id="MobiDB-lite"/>
    </source>
</evidence>
<organism evidence="2 3">
    <name type="scientific">Amycolatopsis rhizosphaerae</name>
    <dbReference type="NCBI Taxonomy" id="2053003"/>
    <lineage>
        <taxon>Bacteria</taxon>
        <taxon>Bacillati</taxon>
        <taxon>Actinomycetota</taxon>
        <taxon>Actinomycetes</taxon>
        <taxon>Pseudonocardiales</taxon>
        <taxon>Pseudonocardiaceae</taxon>
        <taxon>Amycolatopsis</taxon>
    </lineage>
</organism>
<dbReference type="AlphaFoldDB" id="A0A558CV14"/>
<evidence type="ECO:0000313" key="2">
    <source>
        <dbReference type="EMBL" id="TVT52618.1"/>
    </source>
</evidence>
<name>A0A558CV14_9PSEU</name>
<reference evidence="2 3" key="1">
    <citation type="submission" date="2019-07" db="EMBL/GenBank/DDBJ databases">
        <authorList>
            <person name="Duangmal K."/>
            <person name="Teo W.F.A."/>
        </authorList>
    </citation>
    <scope>NUCLEOTIDE SEQUENCE [LARGE SCALE GENOMIC DNA]</scope>
    <source>
        <strain evidence="2 3">TBRC 6029</strain>
    </source>
</reference>
<comment type="caution">
    <text evidence="2">The sequence shown here is derived from an EMBL/GenBank/DDBJ whole genome shotgun (WGS) entry which is preliminary data.</text>
</comment>
<dbReference type="GO" id="GO:0016787">
    <property type="term" value="F:hydrolase activity"/>
    <property type="evidence" value="ECO:0007669"/>
    <property type="project" value="UniProtKB-KW"/>
</dbReference>
<gene>
    <name evidence="2" type="ORF">FNH05_12790</name>
</gene>
<keyword evidence="3" id="KW-1185">Reference proteome</keyword>
<proteinExistence type="predicted"/>
<feature type="region of interest" description="Disordered" evidence="1">
    <location>
        <begin position="1"/>
        <end position="20"/>
    </location>
</feature>
<accession>A0A558CV14</accession>
<evidence type="ECO:0000313" key="3">
    <source>
        <dbReference type="Proteomes" id="UP000320011"/>
    </source>
</evidence>
<dbReference type="EMBL" id="VJWX01000099">
    <property type="protein sequence ID" value="TVT52618.1"/>
    <property type="molecule type" value="Genomic_DNA"/>
</dbReference>